<dbReference type="AlphaFoldDB" id="A0AA51YG48"/>
<feature type="transmembrane region" description="Helical" evidence="1">
    <location>
        <begin position="37"/>
        <end position="59"/>
    </location>
</feature>
<keyword evidence="1" id="KW-0472">Membrane</keyword>
<accession>A0AA51YG48</accession>
<keyword evidence="1" id="KW-0812">Transmembrane</keyword>
<feature type="transmembrane region" description="Helical" evidence="1">
    <location>
        <begin position="79"/>
        <end position="96"/>
    </location>
</feature>
<gene>
    <name evidence="2" type="ORF">RE476_09570</name>
</gene>
<evidence type="ECO:0000313" key="2">
    <source>
        <dbReference type="EMBL" id="WMW21631.1"/>
    </source>
</evidence>
<sequence>MEVTRFGKVILFLLSYYPLFAFIICDNKNLKEIDFRGISLNWILVIVLTLFVILLNYYLFFHKKWPKKVFEITKFENTSAETLNYLISFMIGLYFIEDSLYSMKIIILLVLFYVVYQAGGTYYLQPILMLMDYKVYKCSIDNNNTVMVISKRKIGKNKIELEELFEDVYIFKGENDE</sequence>
<dbReference type="EMBL" id="CP133594">
    <property type="protein sequence ID" value="WMW21631.1"/>
    <property type="molecule type" value="Genomic_DNA"/>
</dbReference>
<dbReference type="Proteomes" id="UP001183006">
    <property type="component" value="Chromosome"/>
</dbReference>
<evidence type="ECO:0000313" key="3">
    <source>
        <dbReference type="Proteomes" id="UP001183006"/>
    </source>
</evidence>
<dbReference type="GeneID" id="84230389"/>
<keyword evidence="3" id="KW-1185">Reference proteome</keyword>
<keyword evidence="1" id="KW-1133">Transmembrane helix</keyword>
<evidence type="ECO:0000256" key="1">
    <source>
        <dbReference type="SAM" id="Phobius"/>
    </source>
</evidence>
<name>A0AA51YG48_9EURY</name>
<organism evidence="2 3">
    <name type="scientific">Methanolobus mangrovi</name>
    <dbReference type="NCBI Taxonomy" id="3072977"/>
    <lineage>
        <taxon>Archaea</taxon>
        <taxon>Methanobacteriati</taxon>
        <taxon>Methanobacteriota</taxon>
        <taxon>Stenosarchaea group</taxon>
        <taxon>Methanomicrobia</taxon>
        <taxon>Methanosarcinales</taxon>
        <taxon>Methanosarcinaceae</taxon>
        <taxon>Methanolobus</taxon>
    </lineage>
</organism>
<protein>
    <submittedName>
        <fullName evidence="2">Uncharacterized protein</fullName>
    </submittedName>
</protein>
<proteinExistence type="predicted"/>
<dbReference type="KEGG" id="mmav:RE476_09570"/>
<dbReference type="RefSeq" id="WP_309307420.1">
    <property type="nucleotide sequence ID" value="NZ_CP133594.1"/>
</dbReference>
<feature type="transmembrane region" description="Helical" evidence="1">
    <location>
        <begin position="105"/>
        <end position="124"/>
    </location>
</feature>
<feature type="transmembrane region" description="Helical" evidence="1">
    <location>
        <begin position="6"/>
        <end position="25"/>
    </location>
</feature>
<reference evidence="2" key="1">
    <citation type="submission" date="2023-08" db="EMBL/GenBank/DDBJ databases">
        <title>Methanolobus mangrovi sp. nov. and Methanolobus sediminis sp. nov, two novel methylotrophic methanogens isolated from mangrove sediments in China.</title>
        <authorList>
            <person name="Zhou J."/>
        </authorList>
    </citation>
    <scope>NUCLEOTIDE SEQUENCE</scope>
    <source>
        <strain evidence="2">FTZ2</strain>
    </source>
</reference>